<dbReference type="InterPro" id="IPR013083">
    <property type="entry name" value="Znf_RING/FYVE/PHD"/>
</dbReference>
<feature type="zinc finger region" description="TRAF-type" evidence="7">
    <location>
        <begin position="2049"/>
        <end position="2093"/>
    </location>
</feature>
<accession>A0A1W0AAT4</accession>
<feature type="zinc finger region" description="TRAF-type" evidence="7">
    <location>
        <begin position="2104"/>
        <end position="2147"/>
    </location>
</feature>
<feature type="zinc finger region" description="TRAF-type" evidence="7">
    <location>
        <begin position="2213"/>
        <end position="2255"/>
    </location>
</feature>
<dbReference type="Gene3D" id="3.30.40.10">
    <property type="entry name" value="Zinc/RING finger domain, C3HC4 (zinc finger)"/>
    <property type="match status" value="15"/>
</dbReference>
<feature type="zinc finger region" description="TRAF-type" evidence="7">
    <location>
        <begin position="576"/>
        <end position="630"/>
    </location>
</feature>
<feature type="zinc finger region" description="TRAF-type" evidence="7">
    <location>
        <begin position="850"/>
        <end position="897"/>
    </location>
</feature>
<dbReference type="Pfam" id="PF02176">
    <property type="entry name" value="zf-TRAF"/>
    <property type="match status" value="5"/>
</dbReference>
<feature type="domain" description="TRAF-type" evidence="9">
    <location>
        <begin position="2213"/>
        <end position="2255"/>
    </location>
</feature>
<keyword evidence="8" id="KW-0175">Coiled coil</keyword>
<feature type="domain" description="TRAF-type" evidence="9">
    <location>
        <begin position="1016"/>
        <end position="1069"/>
    </location>
</feature>
<evidence type="ECO:0000313" key="11">
    <source>
        <dbReference type="Proteomes" id="UP000243217"/>
    </source>
</evidence>
<dbReference type="GO" id="GO:0085020">
    <property type="term" value="P:protein K6-linked ubiquitination"/>
    <property type="evidence" value="ECO:0007669"/>
    <property type="project" value="TreeGrafter"/>
</dbReference>
<dbReference type="PANTHER" id="PTHR24171">
    <property type="entry name" value="ANKYRIN REPEAT DOMAIN-CONTAINING PROTEIN 39-RELATED"/>
    <property type="match status" value="1"/>
</dbReference>
<feature type="zinc finger region" description="TRAF-type" evidence="7">
    <location>
        <begin position="487"/>
        <end position="532"/>
    </location>
</feature>
<feature type="domain" description="TRAF-type" evidence="9">
    <location>
        <begin position="401"/>
        <end position="447"/>
    </location>
</feature>
<dbReference type="PROSITE" id="PS50088">
    <property type="entry name" value="ANK_REPEAT"/>
    <property type="match status" value="9"/>
</dbReference>
<feature type="coiled-coil region" evidence="8">
    <location>
        <begin position="352"/>
        <end position="379"/>
    </location>
</feature>
<feature type="domain" description="TRAF-type" evidence="9">
    <location>
        <begin position="2049"/>
        <end position="2093"/>
    </location>
</feature>
<comment type="caution">
    <text evidence="10">The sequence shown here is derived from an EMBL/GenBank/DDBJ whole genome shotgun (WGS) entry which is preliminary data.</text>
</comment>
<feature type="zinc finger region" description="TRAF-type" evidence="7">
    <location>
        <begin position="1016"/>
        <end position="1069"/>
    </location>
</feature>
<feature type="domain" description="TRAF-type" evidence="9">
    <location>
        <begin position="2104"/>
        <end position="2147"/>
    </location>
</feature>
<feature type="repeat" description="ANK" evidence="6">
    <location>
        <begin position="44"/>
        <end position="76"/>
    </location>
</feature>
<evidence type="ECO:0000256" key="1">
    <source>
        <dbReference type="ARBA" id="ARBA00022723"/>
    </source>
</evidence>
<feature type="domain" description="TRAF-type" evidence="9">
    <location>
        <begin position="576"/>
        <end position="630"/>
    </location>
</feature>
<feature type="repeat" description="ANK" evidence="6">
    <location>
        <begin position="77"/>
        <end position="111"/>
    </location>
</feature>
<keyword evidence="2" id="KW-0677">Repeat</keyword>
<dbReference type="SUPFAM" id="SSF48403">
    <property type="entry name" value="Ankyrin repeat"/>
    <property type="match status" value="3"/>
</dbReference>
<dbReference type="PANTHER" id="PTHR24171:SF8">
    <property type="entry name" value="BRCA1-ASSOCIATED RING DOMAIN PROTEIN 1"/>
    <property type="match status" value="1"/>
</dbReference>
<proteinExistence type="predicted"/>
<dbReference type="OrthoDB" id="186134at2759"/>
<keyword evidence="4 7" id="KW-0862">Zinc</keyword>
<feature type="repeat" description="ANK" evidence="6">
    <location>
        <begin position="1578"/>
        <end position="1610"/>
    </location>
</feature>
<dbReference type="InterPro" id="IPR036770">
    <property type="entry name" value="Ankyrin_rpt-contain_sf"/>
</dbReference>
<evidence type="ECO:0000256" key="4">
    <source>
        <dbReference type="ARBA" id="ARBA00022833"/>
    </source>
</evidence>
<dbReference type="Proteomes" id="UP000243217">
    <property type="component" value="Unassembled WGS sequence"/>
</dbReference>
<dbReference type="EMBL" id="JNBS01000252">
    <property type="protein sequence ID" value="OQS07308.1"/>
    <property type="molecule type" value="Genomic_DNA"/>
</dbReference>
<feature type="domain" description="TRAF-type" evidence="9">
    <location>
        <begin position="2267"/>
        <end position="2314"/>
    </location>
</feature>
<feature type="domain" description="TRAF-type" evidence="9">
    <location>
        <begin position="961"/>
        <end position="1004"/>
    </location>
</feature>
<feature type="repeat" description="ANK" evidence="6">
    <location>
        <begin position="1913"/>
        <end position="1945"/>
    </location>
</feature>
<sequence>MIRRKYAVNRFEGRLKDAFLRRDFELIVWMIDNGDVQVDVEATDGETPLSAAASLNRIDVINLLVNRGVNVNYVNRHGRTALMKAAASKIDTLDAVNMLLKQRADVFIKDNNGKTALEWARLLNNIKIARRLELAIQTYIVARRVIHANQEVVEKQNDMTKENAHLCERMTQLLTSYNASAMRDLVATSLVSHDEFKNAFGESSVYFVNIETKQGWTALTKAASLGEVDTINMLISHGANIDQETKLRHNPLTWASYSGHKEAVQLLLQHKANVAYLTREKKSALSHASRNGKAVIVSILLTKYREIFIPSQFQRDYTSGDKQEWHRPFLDNVFAKDIEGKTAVDYAIDGGHDEVVKLLESANSNAEEYQQQIESLRQKTNLVSCVFNCGFENAQDLIAYHQDNKCPRRQIICEKCKETMLGTELEIHEKRSCIYREVACVNLQYGCNLVLPLKTMELHQVEHCHYRLVYCRLECSKSLRWHQRPDHEANECPLRSITCTACNHGMLSQELKKHSRQACSKRLVECKLYGGCGEIHRYEDMNFHTESLCVRRKRPCHWASNGCDAIIGPPEVRHLHEETTCPYRVVACRNGCGMSDILFAFLENHILWDCPKELKECPLGCGEQMESQYLFGHTESNCGSCPNHQSQCPLDLCGKKICFYGNMITPTPWSHRSDIPNENADITRSGVLARMNNVNAFIESGLNQFEPKDSRPYIKKWLEDRMGILYGAYLALKLDQVTFGMVLKYDGNNCYHYISISGECSWMSLNEVYYTLDPATHDNSWVCKPMQAVECTSHVLNICPLQNVSCPNECGQWCQKNRLEHHLSERCMKRMAVCRLGCHKAMLIEALLQHEEIECPKSHQFCPHCHLSCLKEDLDSHIQLKCLRYPRNCRLSCGAQVCKVDSIQHEATECAKRLIECPDCHLKIFACEKEHHLSSDCPFRTYGLCKNGCGTYLLVKDADDHTLNHCPQRMVECLQCKESIICSLFDNHLRFLCTQRKLFCQKGCGVRIKECDLIQHEIQDCIHRLLYCPLKCGLELAMSQLSHHLQIDCPRRLIVCPNHCNSKIPAIEMPAHLRGCDYRMVECGAGGKQCARPLRAWIVDGNLINCYKHKAHGFMWALKCNDIDVVLTFLNRIRQTELDNEFDTGYTPLILACAKGDLNLSRILLEHGADANKESTRGRTPLGEACMGNHANLIALLLEYRAIVSYTNRLGLSTLSIAQQMGENEILCLLEKRQKLENDQKKLFIAIGTSDYNTIEALVAGGEMSYRDSHGWHLAKELKESQEALERVRKLVAEHVDIMNISIADAEAKQMRVIKLLDSLEYNKGQLSHVARKESKLEAVRVHTESTVRDIVRKITAQDIINIISRPNPPDDLVVVLKAMALFQGIIPKPKRVSADSSFSTREWWETAQAMLMDRGFLRRLLDIRELAIEPDVLFKVRRECLKHDAFKLIGVRDLTPPDTLDEVKPIPKQRHDRRNAVTMSTVDALGTWVKGVEMNQKARVEAKLLREKREYILAELKQIEADLKAATFDMKTAHRSLPSRQEELDQIVALEQKALTDFNLKQRRVDVCELLAFTSLNGHTPLSYASGIGNERAIRILLSRGANGGHSDRERYLSAKLLQNAMKLYTQQLKSDQVEIFSIIRYITMQPLYKALKRCRQTQRVPLHEAAYNGHAEVLQLLADTGTAPVWQISYIEPIAAAPGQLNYQQPKNQDFGMNVWRLVMQNYSLTKSLELGKSRRTCIPFHDGRAWDFIHSNYNDAENELESILSSSAKNQEQKRTEQMGRKTVLRRTRHMQELHNKLDRAIQDKDYTTASELLDQGAYPDHATKNGMTILMQAATEDRYMTNIDDQCVLMVEYFLDRKQARPSPNCISTSLDGKFSHTALSIAAHFGSTLSGRILVDRGADVNIQDPIFGQTALIHAVQSNKEDFVIFLLQHRANLHVKDVFGKSAFTYASERRNESMLNLLSAASADMQHNLTIFGKSVEYGLCRWGCGYSAQNSLPVVHNGEGLVISMRNPLREHEEECPKRIVPCPLHCNKLDLWSEEVQIHVNLECPYRLLPCTNPKCDTQIAANILSQHIHNECPHRTVACQLCGESSLAHKFDSHSAICRMRLVNCPSCSMELHAIDTTNHLKHECELRSVRCLLGCGFITFNQRYQHETRECIKHRIECIFSCEEGTTPETQSEHEQICINRLVPCPNHCHENTKACELNDHLKICRLRFVPCSLQCGRQIRAIELNEHISTECSKRQVQCEFCGIQLLFNILDFHITKECPCRIQSCGACGDSGILAKDMTNHKESQCRMRYVECAFVKDGCMKTKLFYYEKANHENFECKYRTIWCPLGCQTHLIARHLKSHEAECVMRFTVCSLGCGAEMREKDRFDHEAFNCIYNKNK</sequence>
<dbReference type="GO" id="GO:0008270">
    <property type="term" value="F:zinc ion binding"/>
    <property type="evidence" value="ECO:0007669"/>
    <property type="project" value="UniProtKB-KW"/>
</dbReference>
<keyword evidence="3 7" id="KW-0863">Zinc-finger</keyword>
<evidence type="ECO:0000256" key="7">
    <source>
        <dbReference type="PROSITE-ProRule" id="PRU00207"/>
    </source>
</evidence>
<feature type="domain" description="TRAF-type" evidence="9">
    <location>
        <begin position="793"/>
        <end position="838"/>
    </location>
</feature>
<protein>
    <recommendedName>
        <fullName evidence="9">TRAF-type domain-containing protein</fullName>
    </recommendedName>
</protein>
<feature type="zinc finger region" description="TRAF-type" evidence="7">
    <location>
        <begin position="2267"/>
        <end position="2314"/>
    </location>
</feature>
<feature type="zinc finger region" description="TRAF-type" evidence="7">
    <location>
        <begin position="2327"/>
        <end position="2374"/>
    </location>
</feature>
<feature type="repeat" description="ANK" evidence="6">
    <location>
        <begin position="1144"/>
        <end position="1176"/>
    </location>
</feature>
<evidence type="ECO:0000256" key="6">
    <source>
        <dbReference type="PROSITE-ProRule" id="PRU00023"/>
    </source>
</evidence>
<feature type="zinc finger region" description="TRAF-type" evidence="7">
    <location>
        <begin position="401"/>
        <end position="447"/>
    </location>
</feature>
<dbReference type="PROSITE" id="PS50297">
    <property type="entry name" value="ANK_REP_REGION"/>
    <property type="match status" value="6"/>
</dbReference>
<keyword evidence="1 7" id="KW-0479">Metal-binding</keyword>
<dbReference type="InterPro" id="IPR001293">
    <property type="entry name" value="Znf_TRAF"/>
</dbReference>
<evidence type="ECO:0000256" key="2">
    <source>
        <dbReference type="ARBA" id="ARBA00022737"/>
    </source>
</evidence>
<feature type="domain" description="TRAF-type" evidence="9">
    <location>
        <begin position="2327"/>
        <end position="2374"/>
    </location>
</feature>
<dbReference type="STRING" id="74557.A0A1W0AAT4"/>
<evidence type="ECO:0000313" key="10">
    <source>
        <dbReference type="EMBL" id="OQS07308.1"/>
    </source>
</evidence>
<dbReference type="Pfam" id="PF12796">
    <property type="entry name" value="Ank_2"/>
    <property type="match status" value="4"/>
</dbReference>
<dbReference type="InterPro" id="IPR002110">
    <property type="entry name" value="Ankyrin_rpt"/>
</dbReference>
<reference evidence="10 11" key="1">
    <citation type="journal article" date="2014" name="Genome Biol. Evol.">
        <title>The secreted proteins of Achlya hypogyna and Thraustotheca clavata identify the ancestral oomycete secretome and reveal gene acquisitions by horizontal gene transfer.</title>
        <authorList>
            <person name="Misner I."/>
            <person name="Blouin N."/>
            <person name="Leonard G."/>
            <person name="Richards T.A."/>
            <person name="Lane C.E."/>
        </authorList>
    </citation>
    <scope>NUCLEOTIDE SEQUENCE [LARGE SCALE GENOMIC DNA]</scope>
    <source>
        <strain evidence="10 11">ATCC 34112</strain>
    </source>
</reference>
<feature type="repeat" description="ANK" evidence="6">
    <location>
        <begin position="214"/>
        <end position="246"/>
    </location>
</feature>
<evidence type="ECO:0000256" key="5">
    <source>
        <dbReference type="ARBA" id="ARBA00023043"/>
    </source>
</evidence>
<keyword evidence="11" id="KW-1185">Reference proteome</keyword>
<dbReference type="GO" id="GO:0004842">
    <property type="term" value="F:ubiquitin-protein transferase activity"/>
    <property type="evidence" value="ECO:0007669"/>
    <property type="project" value="TreeGrafter"/>
</dbReference>
<feature type="zinc finger region" description="TRAF-type" evidence="7">
    <location>
        <begin position="793"/>
        <end position="838"/>
    </location>
</feature>
<evidence type="ECO:0000259" key="9">
    <source>
        <dbReference type="PROSITE" id="PS50145"/>
    </source>
</evidence>
<dbReference type="Gene3D" id="1.25.40.20">
    <property type="entry name" value="Ankyrin repeat-containing domain"/>
    <property type="match status" value="5"/>
</dbReference>
<gene>
    <name evidence="10" type="ORF">THRCLA_20181</name>
</gene>
<feature type="domain" description="TRAF-type" evidence="9">
    <location>
        <begin position="487"/>
        <end position="532"/>
    </location>
</feature>
<dbReference type="PROSITE" id="PS50145">
    <property type="entry name" value="ZF_TRAF"/>
    <property type="match status" value="12"/>
</dbReference>
<feature type="zinc finger region" description="TRAF-type" evidence="7">
    <location>
        <begin position="961"/>
        <end position="1004"/>
    </location>
</feature>
<feature type="repeat" description="ANK" evidence="6">
    <location>
        <begin position="1177"/>
        <end position="1209"/>
    </location>
</feature>
<dbReference type="SMART" id="SM00248">
    <property type="entry name" value="ANK"/>
    <property type="match status" value="15"/>
</dbReference>
<evidence type="ECO:0000256" key="8">
    <source>
        <dbReference type="SAM" id="Coils"/>
    </source>
</evidence>
<organism evidence="10 11">
    <name type="scientific">Thraustotheca clavata</name>
    <dbReference type="NCBI Taxonomy" id="74557"/>
    <lineage>
        <taxon>Eukaryota</taxon>
        <taxon>Sar</taxon>
        <taxon>Stramenopiles</taxon>
        <taxon>Oomycota</taxon>
        <taxon>Saprolegniomycetes</taxon>
        <taxon>Saprolegniales</taxon>
        <taxon>Achlyaceae</taxon>
        <taxon>Thraustotheca</taxon>
    </lineage>
</organism>
<feature type="domain" description="TRAF-type" evidence="9">
    <location>
        <begin position="850"/>
        <end position="897"/>
    </location>
</feature>
<feature type="repeat" description="ANK" evidence="6">
    <location>
        <begin position="1659"/>
        <end position="1683"/>
    </location>
</feature>
<keyword evidence="5 6" id="KW-0040">ANK repeat</keyword>
<evidence type="ECO:0000256" key="3">
    <source>
        <dbReference type="ARBA" id="ARBA00022771"/>
    </source>
</evidence>
<dbReference type="SUPFAM" id="SSF49599">
    <property type="entry name" value="TRAF domain-like"/>
    <property type="match status" value="2"/>
</dbReference>
<feature type="repeat" description="ANK" evidence="6">
    <location>
        <begin position="1879"/>
        <end position="1911"/>
    </location>
</feature>
<name>A0A1W0AAT4_9STRA</name>
<dbReference type="Gene3D" id="1.20.920.20">
    <property type="match status" value="1"/>
</dbReference>